<dbReference type="InterPro" id="IPR043148">
    <property type="entry name" value="TagF_C"/>
</dbReference>
<keyword evidence="2" id="KW-1185">Reference proteome</keyword>
<dbReference type="AlphaFoldDB" id="A0A5C8NLX0"/>
<comment type="caution">
    <text evidence="1">The sequence shown here is derived from an EMBL/GenBank/DDBJ whole genome shotgun (WGS) entry which is preliminary data.</text>
</comment>
<dbReference type="GO" id="GO:0016020">
    <property type="term" value="C:membrane"/>
    <property type="evidence" value="ECO:0007669"/>
    <property type="project" value="InterPro"/>
</dbReference>
<evidence type="ECO:0000313" key="1">
    <source>
        <dbReference type="EMBL" id="TXL61905.1"/>
    </source>
</evidence>
<dbReference type="GO" id="GO:0047355">
    <property type="term" value="F:CDP-glycerol glycerophosphotransferase activity"/>
    <property type="evidence" value="ECO:0007669"/>
    <property type="project" value="InterPro"/>
</dbReference>
<gene>
    <name evidence="1" type="ORF">FHP06_04095</name>
</gene>
<keyword evidence="1" id="KW-0808">Transferase</keyword>
<name>A0A5C8NLX0_9ACTN</name>
<protein>
    <submittedName>
        <fullName evidence="1">Glycosyl transferase</fullName>
    </submittedName>
</protein>
<organism evidence="1 2">
    <name type="scientific">Aeromicrobium terrae</name>
    <dbReference type="NCBI Taxonomy" id="2498846"/>
    <lineage>
        <taxon>Bacteria</taxon>
        <taxon>Bacillati</taxon>
        <taxon>Actinomycetota</taxon>
        <taxon>Actinomycetes</taxon>
        <taxon>Propionibacteriales</taxon>
        <taxon>Nocardioidaceae</taxon>
        <taxon>Aeromicrobium</taxon>
    </lineage>
</organism>
<dbReference type="InterPro" id="IPR007554">
    <property type="entry name" value="Glycerophosphate_synth"/>
</dbReference>
<dbReference type="RefSeq" id="WP_147684075.1">
    <property type="nucleotide sequence ID" value="NZ_VDUX01000002.1"/>
</dbReference>
<dbReference type="Pfam" id="PF04464">
    <property type="entry name" value="Glyphos_transf"/>
    <property type="match status" value="1"/>
</dbReference>
<evidence type="ECO:0000313" key="2">
    <source>
        <dbReference type="Proteomes" id="UP000321571"/>
    </source>
</evidence>
<reference evidence="1 2" key="1">
    <citation type="submission" date="2019-06" db="EMBL/GenBank/DDBJ databases">
        <title>Aeromicrobium sp. nov., isolated from a maize field.</title>
        <authorList>
            <person name="Lin S.-Y."/>
            <person name="Tsai C.-F."/>
            <person name="Young C.-C."/>
        </authorList>
    </citation>
    <scope>NUCLEOTIDE SEQUENCE [LARGE SCALE GENOMIC DNA]</scope>
    <source>
        <strain evidence="1 2">CC-CFT486</strain>
    </source>
</reference>
<sequence>MADAVKAVLARIKERFTDRSTPPYSIGLPGMPDGPPEPSRLPAVIRNRRHRRRLRAALREYAPTIGMAYAGRAGAPWQLGMWEPYLLASGEPCVIFHLHEKYLDFVRANSDLKSPIIQLGGHRFGDLRDVLAPSLTSLYYVQNAKNNAGYMRHRHVTHVWLNHGDSDKPANFNPRHAKYDVLVVCGQAGIDRYAKHGITIPREKFEILGRPQASDIEPARGPIASLDQPTVLYAPTWQGVDETVNFSSLERGPEIVQALADRGARVIFRPHPLSYRWAKRRKAIKATHDVLRKHREATGVEHVFGQVADKDWSVADCCNHADALISDVSSVVSDFLQSEKPYAMTTMKTGVDEFRAEYSVAETAYVLLGDLSNLDDVLDDLLKNDPLAEARSEKKRYVLGDFTGHESADAFAAYVRRLAQG</sequence>
<accession>A0A5C8NLX0</accession>
<dbReference type="EMBL" id="VDUX01000002">
    <property type="protein sequence ID" value="TXL61905.1"/>
    <property type="molecule type" value="Genomic_DNA"/>
</dbReference>
<dbReference type="OrthoDB" id="7806295at2"/>
<dbReference type="Gene3D" id="3.40.50.12580">
    <property type="match status" value="1"/>
</dbReference>
<proteinExistence type="predicted"/>
<dbReference type="Proteomes" id="UP000321571">
    <property type="component" value="Unassembled WGS sequence"/>
</dbReference>